<dbReference type="EMBL" id="AGCM01000051">
    <property type="protein sequence ID" value="EHM55042.1"/>
    <property type="molecule type" value="Genomic_DNA"/>
</dbReference>
<evidence type="ECO:0000313" key="1">
    <source>
        <dbReference type="EMBL" id="EHM55042.1"/>
    </source>
</evidence>
<gene>
    <name evidence="1" type="ORF">HMPREF9080_01001</name>
</gene>
<comment type="caution">
    <text evidence="1">The sequence shown here is derived from an EMBL/GenBank/DDBJ whole genome shotgun (WGS) entry which is preliminary data.</text>
</comment>
<dbReference type="AlphaFoldDB" id="G9ZE17"/>
<dbReference type="Proteomes" id="UP000004750">
    <property type="component" value="Unassembled WGS sequence"/>
</dbReference>
<evidence type="ECO:0000313" key="2">
    <source>
        <dbReference type="Proteomes" id="UP000004750"/>
    </source>
</evidence>
<dbReference type="HOGENOM" id="CLU_3041612_0_0_6"/>
<accession>G9ZE17</accession>
<proteinExistence type="predicted"/>
<organism evidence="1 2">
    <name type="scientific">Cardiobacterium valvarum F0432</name>
    <dbReference type="NCBI Taxonomy" id="797473"/>
    <lineage>
        <taxon>Bacteria</taxon>
        <taxon>Pseudomonadati</taxon>
        <taxon>Pseudomonadota</taxon>
        <taxon>Gammaproteobacteria</taxon>
        <taxon>Cardiobacteriales</taxon>
        <taxon>Cardiobacteriaceae</taxon>
        <taxon>Cardiobacterium</taxon>
    </lineage>
</organism>
<dbReference type="STRING" id="797473.HMPREF9080_01001"/>
<protein>
    <submittedName>
        <fullName evidence="1">Uncharacterized protein</fullName>
    </submittedName>
</protein>
<sequence length="54" mass="5899">MLSVQMMRAAALMLRMTGRVEMRLALGRGIFTGRCDGGDWARDCISATAGWLPP</sequence>
<name>G9ZE17_9GAMM</name>
<reference evidence="1 2" key="1">
    <citation type="submission" date="2011-08" db="EMBL/GenBank/DDBJ databases">
        <authorList>
            <person name="Weinstock G."/>
            <person name="Sodergren E."/>
            <person name="Clifton S."/>
            <person name="Fulton L."/>
            <person name="Fulton B."/>
            <person name="Courtney L."/>
            <person name="Fronick C."/>
            <person name="Harrison M."/>
            <person name="Strong C."/>
            <person name="Farmer C."/>
            <person name="Delahaunty K."/>
            <person name="Markovic C."/>
            <person name="Hall O."/>
            <person name="Minx P."/>
            <person name="Tomlinson C."/>
            <person name="Mitreva M."/>
            <person name="Hou S."/>
            <person name="Chen J."/>
            <person name="Wollam A."/>
            <person name="Pepin K.H."/>
            <person name="Johnson M."/>
            <person name="Bhonagiri V."/>
            <person name="Zhang X."/>
            <person name="Suruliraj S."/>
            <person name="Warren W."/>
            <person name="Chinwalla A."/>
            <person name="Mardis E.R."/>
            <person name="Wilson R.K."/>
        </authorList>
    </citation>
    <scope>NUCLEOTIDE SEQUENCE [LARGE SCALE GENOMIC DNA]</scope>
    <source>
        <strain evidence="1 2">F0432</strain>
    </source>
</reference>